<dbReference type="OrthoDB" id="156929at2157"/>
<dbReference type="Proteomes" id="UP000183275">
    <property type="component" value="Unassembled WGS sequence"/>
</dbReference>
<feature type="region of interest" description="Disordered" evidence="1">
    <location>
        <begin position="1"/>
        <end position="24"/>
    </location>
</feature>
<protein>
    <recommendedName>
        <fullName evidence="2">DUF7344 domain-containing protein</fullName>
    </recommendedName>
</protein>
<evidence type="ECO:0000313" key="4">
    <source>
        <dbReference type="Proteomes" id="UP000183275"/>
    </source>
</evidence>
<organism evidence="3 4">
    <name type="scientific">Natrinema salifodinae</name>
    <dbReference type="NCBI Taxonomy" id="1202768"/>
    <lineage>
        <taxon>Archaea</taxon>
        <taxon>Methanobacteriati</taxon>
        <taxon>Methanobacteriota</taxon>
        <taxon>Stenosarchaea group</taxon>
        <taxon>Halobacteria</taxon>
        <taxon>Halobacteriales</taxon>
        <taxon>Natrialbaceae</taxon>
        <taxon>Natrinema</taxon>
    </lineage>
</organism>
<keyword evidence="4" id="KW-1185">Reference proteome</keyword>
<name>A0A1I0QJL9_9EURY</name>
<dbReference type="AlphaFoldDB" id="A0A1I0QJL9"/>
<sequence length="141" mass="15757">MTIHPDRTPTLSERLHPDSASALDRRSLPSETIERLLDSDRRCEALRCVLAADEPIAVRTLVARLADAEHDATIGTTIHQLRQRVHVSLCRTHLPLLEENDVVAYDRVRNLVGPAANLSVFDSLLETESLDRSIASRLDCE</sequence>
<accession>A0A1I0QJL9</accession>
<dbReference type="Pfam" id="PF24035">
    <property type="entry name" value="DUF7344"/>
    <property type="match status" value="1"/>
</dbReference>
<evidence type="ECO:0000259" key="2">
    <source>
        <dbReference type="Pfam" id="PF24035"/>
    </source>
</evidence>
<dbReference type="eggNOG" id="arCOG03828">
    <property type="taxonomic scope" value="Archaea"/>
</dbReference>
<dbReference type="InterPro" id="IPR055768">
    <property type="entry name" value="DUF7344"/>
</dbReference>
<gene>
    <name evidence="3" type="ORF">SAMN05216285_3652</name>
</gene>
<dbReference type="RefSeq" id="WP_049989357.1">
    <property type="nucleotide sequence ID" value="NZ_FOIS01000004.1"/>
</dbReference>
<proteinExistence type="predicted"/>
<feature type="domain" description="DUF7344" evidence="2">
    <location>
        <begin position="35"/>
        <end position="112"/>
    </location>
</feature>
<dbReference type="EMBL" id="FOIS01000004">
    <property type="protein sequence ID" value="SEW27177.1"/>
    <property type="molecule type" value="Genomic_DNA"/>
</dbReference>
<evidence type="ECO:0000313" key="3">
    <source>
        <dbReference type="EMBL" id="SEW27177.1"/>
    </source>
</evidence>
<evidence type="ECO:0000256" key="1">
    <source>
        <dbReference type="SAM" id="MobiDB-lite"/>
    </source>
</evidence>
<reference evidence="4" key="1">
    <citation type="submission" date="2016-10" db="EMBL/GenBank/DDBJ databases">
        <authorList>
            <person name="Varghese N."/>
        </authorList>
    </citation>
    <scope>NUCLEOTIDE SEQUENCE [LARGE SCALE GENOMIC DNA]</scope>
    <source>
        <strain evidence="4">CGMCC 1.12284</strain>
    </source>
</reference>